<dbReference type="InterPro" id="IPR042099">
    <property type="entry name" value="ANL_N_sf"/>
</dbReference>
<keyword evidence="4" id="KW-1185">Reference proteome</keyword>
<dbReference type="STRING" id="323259.Mhun_3158"/>
<dbReference type="InterPro" id="IPR045851">
    <property type="entry name" value="AMP-bd_C_sf"/>
</dbReference>
<gene>
    <name evidence="3" type="ordered locus">Mhun_3158</name>
</gene>
<dbReference type="eggNOG" id="arCOG00857">
    <property type="taxonomic scope" value="Archaea"/>
</dbReference>
<sequence length="490" mass="53847">MNFIDFLFEHTKDSDKSLILSGDKSCSYRDIWCSILRISVWIQNSIGTNSRIGILADNSTFFIQAYAGIIHSGNTAVVIDTKSSPKDIEQIITRCSIQIVFADQKYESLLAGVKVLSSQPVDITHSDMSFHSHIPKDECAVIIFTSGSTGVKKGVMLTHKNLIANTNSILQYLNLSSDDRMMVVLPFFYCYGASLLHTHIRVGGSLVLNQSPFLGGALKGIHEFQCTGFAGVPSTFLILVQKTPFLTMRFPSLRYLTQAGGHLACSVIHEIARTFADKKFFVMYGATEATARLSYLPPEFLFKKPDSIGKGIPGVTLEVRGKDGKKVKPGEVGEIVAAGDNIMAGYLEDPDETAKVIKDGWYYTGDLATVDEEGFIYIIGRKGTFIKSAGFRVSPQEIEDVIMQVEYVGVCVVFGIPHPILGEAIVACIQSDYDSESLISEVKKHCAGHLPSHKQPTDILVLQNLPLNSSGKPDRDAIKRLYSSYDCKSE</sequence>
<evidence type="ECO:0000313" key="3">
    <source>
        <dbReference type="EMBL" id="ABD42840.1"/>
    </source>
</evidence>
<dbReference type="HOGENOM" id="CLU_000022_59_0_2"/>
<evidence type="ECO:0000259" key="2">
    <source>
        <dbReference type="Pfam" id="PF13193"/>
    </source>
</evidence>
<protein>
    <submittedName>
        <fullName evidence="3">AMP-dependent synthetase and ligase</fullName>
    </submittedName>
</protein>
<organism evidence="3 4">
    <name type="scientific">Methanospirillum hungatei JF-1 (strain ATCC 27890 / DSM 864 / NBRC 100397 / JF-1)</name>
    <dbReference type="NCBI Taxonomy" id="323259"/>
    <lineage>
        <taxon>Archaea</taxon>
        <taxon>Methanobacteriati</taxon>
        <taxon>Methanobacteriota</taxon>
        <taxon>Stenosarchaea group</taxon>
        <taxon>Methanomicrobia</taxon>
        <taxon>Methanomicrobiales</taxon>
        <taxon>Methanospirillaceae</taxon>
        <taxon>Methanospirillum</taxon>
    </lineage>
</organism>
<dbReference type="InParanoid" id="Q2FUI0"/>
<keyword evidence="3" id="KW-0436">Ligase</keyword>
<dbReference type="Proteomes" id="UP000001941">
    <property type="component" value="Chromosome"/>
</dbReference>
<accession>Q2FUI0</accession>
<name>Q2FUI0_METHJ</name>
<dbReference type="Pfam" id="PF00501">
    <property type="entry name" value="AMP-binding"/>
    <property type="match status" value="1"/>
</dbReference>
<dbReference type="RefSeq" id="WP_011450085.1">
    <property type="nucleotide sequence ID" value="NC_007796.1"/>
</dbReference>
<dbReference type="InterPro" id="IPR025110">
    <property type="entry name" value="AMP-bd_C"/>
</dbReference>
<dbReference type="EnsemblBacteria" id="ABD42840">
    <property type="protein sequence ID" value="ABD42840"/>
    <property type="gene ID" value="Mhun_3158"/>
</dbReference>
<dbReference type="GO" id="GO:0016877">
    <property type="term" value="F:ligase activity, forming carbon-sulfur bonds"/>
    <property type="evidence" value="ECO:0007669"/>
    <property type="project" value="UniProtKB-ARBA"/>
</dbReference>
<dbReference type="InterPro" id="IPR000873">
    <property type="entry name" value="AMP-dep_synth/lig_dom"/>
</dbReference>
<dbReference type="Pfam" id="PF13193">
    <property type="entry name" value="AMP-binding_C"/>
    <property type="match status" value="1"/>
</dbReference>
<evidence type="ECO:0000259" key="1">
    <source>
        <dbReference type="Pfam" id="PF00501"/>
    </source>
</evidence>
<evidence type="ECO:0000313" key="4">
    <source>
        <dbReference type="Proteomes" id="UP000001941"/>
    </source>
</evidence>
<dbReference type="OrthoDB" id="193284at2157"/>
<dbReference type="Gene3D" id="3.40.50.12780">
    <property type="entry name" value="N-terminal domain of ligase-like"/>
    <property type="match status" value="1"/>
</dbReference>
<dbReference type="EMBL" id="CP000254">
    <property type="protein sequence ID" value="ABD42840.1"/>
    <property type="molecule type" value="Genomic_DNA"/>
</dbReference>
<proteinExistence type="predicted"/>
<dbReference type="PANTHER" id="PTHR43767:SF10">
    <property type="entry name" value="SURFACTIN SYNTHASE SUBUNIT 1"/>
    <property type="match status" value="1"/>
</dbReference>
<dbReference type="GeneID" id="3924416"/>
<dbReference type="Gene3D" id="3.30.300.30">
    <property type="match status" value="1"/>
</dbReference>
<reference evidence="4" key="1">
    <citation type="journal article" date="2016" name="Stand. Genomic Sci.">
        <title>Complete genome sequence of Methanospirillum hungatei type strain JF1.</title>
        <authorList>
            <person name="Gunsalus R.P."/>
            <person name="Cook L.E."/>
            <person name="Crable B."/>
            <person name="Rohlin L."/>
            <person name="McDonald E."/>
            <person name="Mouttaki H."/>
            <person name="Sieber J.R."/>
            <person name="Poweleit N."/>
            <person name="Zhou H."/>
            <person name="Lapidus A.L."/>
            <person name="Daligault H.E."/>
            <person name="Land M."/>
            <person name="Gilna P."/>
            <person name="Ivanova N."/>
            <person name="Kyrpides N."/>
            <person name="Culley D.E."/>
            <person name="McInerney M.J."/>
        </authorList>
    </citation>
    <scope>NUCLEOTIDE SEQUENCE [LARGE SCALE GENOMIC DNA]</scope>
    <source>
        <strain evidence="4">ATCC 27890 / DSM 864 / NBRC 100397 / JF-1</strain>
    </source>
</reference>
<dbReference type="SUPFAM" id="SSF56801">
    <property type="entry name" value="Acetyl-CoA synthetase-like"/>
    <property type="match status" value="1"/>
</dbReference>
<feature type="domain" description="AMP-binding enzyme C-terminal" evidence="2">
    <location>
        <begin position="397"/>
        <end position="472"/>
    </location>
</feature>
<dbReference type="InterPro" id="IPR050237">
    <property type="entry name" value="ATP-dep_AMP-bd_enzyme"/>
</dbReference>
<dbReference type="KEGG" id="mhu:Mhun_3158"/>
<feature type="domain" description="AMP-dependent synthetase/ligase" evidence="1">
    <location>
        <begin position="14"/>
        <end position="347"/>
    </location>
</feature>
<dbReference type="PANTHER" id="PTHR43767">
    <property type="entry name" value="LONG-CHAIN-FATTY-ACID--COA LIGASE"/>
    <property type="match status" value="1"/>
</dbReference>
<dbReference type="AlphaFoldDB" id="Q2FUI0"/>